<dbReference type="InterPro" id="IPR044780">
    <property type="entry name" value="Heh2/Src1"/>
</dbReference>
<comment type="caution">
    <text evidence="9">The sequence shown here is derived from an EMBL/GenBank/DDBJ whole genome shotgun (WGS) entry which is preliminary data.</text>
</comment>
<reference evidence="9 10" key="2">
    <citation type="journal article" date="2021" name="Curr. Genet.">
        <title>Genetic response to nitrogen starvation in the aggressive Eucalyptus foliar pathogen Teratosphaeria destructans.</title>
        <authorList>
            <person name="Havenga M."/>
            <person name="Wingfield B.D."/>
            <person name="Wingfield M.J."/>
            <person name="Dreyer L.L."/>
            <person name="Roets F."/>
            <person name="Aylward J."/>
        </authorList>
    </citation>
    <scope>NUCLEOTIDE SEQUENCE [LARGE SCALE GENOMIC DNA]</scope>
    <source>
        <strain evidence="9">CMW44962</strain>
    </source>
</reference>
<dbReference type="PANTHER" id="PTHR47808:SF2">
    <property type="entry name" value="LEM DOMAIN-CONTAINING PROTEIN 2"/>
    <property type="match status" value="1"/>
</dbReference>
<keyword evidence="6" id="KW-0539">Nucleus</keyword>
<dbReference type="EMBL" id="RIBY02001835">
    <property type="protein sequence ID" value="KAH9828024.1"/>
    <property type="molecule type" value="Genomic_DNA"/>
</dbReference>
<dbReference type="Pfam" id="PF09402">
    <property type="entry name" value="MSC"/>
    <property type="match status" value="1"/>
</dbReference>
<evidence type="ECO:0000259" key="8">
    <source>
        <dbReference type="Pfam" id="PF09402"/>
    </source>
</evidence>
<name>A0A9W7W335_9PEZI</name>
<evidence type="ECO:0000256" key="1">
    <source>
        <dbReference type="ARBA" id="ARBA00004540"/>
    </source>
</evidence>
<evidence type="ECO:0000313" key="9">
    <source>
        <dbReference type="EMBL" id="KAH9828024.1"/>
    </source>
</evidence>
<keyword evidence="5" id="KW-0472">Membrane</keyword>
<protein>
    <submittedName>
        <fullName evidence="9">Inner nuclear membrane protein SRC1</fullName>
    </submittedName>
</protein>
<dbReference type="Gene3D" id="1.10.10.1180">
    <property type="entry name" value="MAN1, winged-helix domain"/>
    <property type="match status" value="1"/>
</dbReference>
<dbReference type="GO" id="GO:0071763">
    <property type="term" value="P:nuclear membrane organization"/>
    <property type="evidence" value="ECO:0007669"/>
    <property type="project" value="TreeGrafter"/>
</dbReference>
<dbReference type="InterPro" id="IPR018996">
    <property type="entry name" value="Man1/Src1-like_C"/>
</dbReference>
<evidence type="ECO:0000256" key="3">
    <source>
        <dbReference type="ARBA" id="ARBA00022692"/>
    </source>
</evidence>
<comment type="subcellular location">
    <subcellularLocation>
        <location evidence="1">Nucleus inner membrane</location>
    </subcellularLocation>
</comment>
<dbReference type="InterPro" id="IPR041885">
    <property type="entry name" value="MAN1_winged_helix_dom"/>
</dbReference>
<organism evidence="9 10">
    <name type="scientific">Teratosphaeria destructans</name>
    <dbReference type="NCBI Taxonomy" id="418781"/>
    <lineage>
        <taxon>Eukaryota</taxon>
        <taxon>Fungi</taxon>
        <taxon>Dikarya</taxon>
        <taxon>Ascomycota</taxon>
        <taxon>Pezizomycotina</taxon>
        <taxon>Dothideomycetes</taxon>
        <taxon>Dothideomycetidae</taxon>
        <taxon>Mycosphaerellales</taxon>
        <taxon>Teratosphaeriaceae</taxon>
        <taxon>Teratosphaeria</taxon>
    </lineage>
</organism>
<dbReference type="AlphaFoldDB" id="A0A9W7W335"/>
<dbReference type="Proteomes" id="UP001138500">
    <property type="component" value="Unassembled WGS sequence"/>
</dbReference>
<evidence type="ECO:0000256" key="5">
    <source>
        <dbReference type="ARBA" id="ARBA00023136"/>
    </source>
</evidence>
<keyword evidence="3" id="KW-0812">Transmembrane</keyword>
<keyword evidence="4" id="KW-1133">Transmembrane helix</keyword>
<accession>A0A9W7W335</accession>
<evidence type="ECO:0000256" key="6">
    <source>
        <dbReference type="ARBA" id="ARBA00023242"/>
    </source>
</evidence>
<keyword evidence="10" id="KW-1185">Reference proteome</keyword>
<dbReference type="OrthoDB" id="2503928at2759"/>
<dbReference type="GO" id="GO:0005783">
    <property type="term" value="C:endoplasmic reticulum"/>
    <property type="evidence" value="ECO:0007669"/>
    <property type="project" value="TreeGrafter"/>
</dbReference>
<keyword evidence="2" id="KW-0597">Phosphoprotein</keyword>
<evidence type="ECO:0000256" key="4">
    <source>
        <dbReference type="ARBA" id="ARBA00022989"/>
    </source>
</evidence>
<evidence type="ECO:0000256" key="2">
    <source>
        <dbReference type="ARBA" id="ARBA00022553"/>
    </source>
</evidence>
<dbReference type="GO" id="GO:0003682">
    <property type="term" value="F:chromatin binding"/>
    <property type="evidence" value="ECO:0007669"/>
    <property type="project" value="InterPro"/>
</dbReference>
<evidence type="ECO:0000256" key="7">
    <source>
        <dbReference type="SAM" id="MobiDB-lite"/>
    </source>
</evidence>
<dbReference type="PANTHER" id="PTHR47808">
    <property type="entry name" value="INNER NUCLEAR MEMBRANE PROTEIN HEH2-RELATED"/>
    <property type="match status" value="1"/>
</dbReference>
<feature type="region of interest" description="Disordered" evidence="7">
    <location>
        <begin position="336"/>
        <end position="356"/>
    </location>
</feature>
<evidence type="ECO:0000313" key="10">
    <source>
        <dbReference type="Proteomes" id="UP001138500"/>
    </source>
</evidence>
<sequence>MLVGLLGVYRQEKVEVGYCGVGRPSTEIAGVRIPEWADAIRPQCEPCPQHAYCGEKLETTCEPGFVLTPHPLSFGGVVPLAPSCEPDSAKARRVGAVKQRAVEELREQNAKYECGEATTPEVKEPDLKKAIASKRRKNMSNQEFEDLWASALGDIQSAEEVTTGADGHGHFTLRSHSLARLPLSCALRRSLREALGRYLGPIVGCLLLVAGTAYTRHHLVSTRDTDRQAADLARVALDTLRDQAAWHAFDPQTYGENFMGVAQLRDDVLRAELSAGRRARLWERVRAKVEANSNVRSLVREGKSGDVGRVWEWVGAVGGTPERGGRRVGFAGVKKEAGEGGREEGGRRWEEGRAYY</sequence>
<dbReference type="GO" id="GO:0005637">
    <property type="term" value="C:nuclear inner membrane"/>
    <property type="evidence" value="ECO:0007669"/>
    <property type="project" value="UniProtKB-SubCell"/>
</dbReference>
<proteinExistence type="predicted"/>
<reference evidence="9 10" key="1">
    <citation type="journal article" date="2018" name="IMA Fungus">
        <title>IMA Genome-F 10: Nine draft genome sequences of Claviceps purpurea s.lat., including C. arundinis, C. humidiphila, and C. cf. spartinae, pseudomolecules for the pitch canker pathogen Fusarium circinatum, draft genome of Davidsoniella eucalypti, Grosmannia galeiformis, Quambalaria eucalypti, and Teratosphaeria destructans.</title>
        <authorList>
            <person name="Wingfield B.D."/>
            <person name="Liu M."/>
            <person name="Nguyen H.D."/>
            <person name="Lane F.A."/>
            <person name="Morgan S.W."/>
            <person name="De Vos L."/>
            <person name="Wilken P.M."/>
            <person name="Duong T.A."/>
            <person name="Aylward J."/>
            <person name="Coetzee M.P."/>
            <person name="Dadej K."/>
            <person name="De Beer Z.W."/>
            <person name="Findlay W."/>
            <person name="Havenga M."/>
            <person name="Kolarik M."/>
            <person name="Menzies J.G."/>
            <person name="Naidoo K."/>
            <person name="Pochopski O."/>
            <person name="Shoukouhi P."/>
            <person name="Santana Q.C."/>
            <person name="Seifert K.A."/>
            <person name="Soal N."/>
            <person name="Steenkamp E.T."/>
            <person name="Tatham C.T."/>
            <person name="van der Nest M.A."/>
            <person name="Wingfield M.J."/>
        </authorList>
    </citation>
    <scope>NUCLEOTIDE SEQUENCE [LARGE SCALE GENOMIC DNA]</scope>
    <source>
        <strain evidence="9">CMW44962</strain>
    </source>
</reference>
<feature type="domain" description="Man1/Src1-like C-terminal" evidence="8">
    <location>
        <begin position="2"/>
        <end position="315"/>
    </location>
</feature>
<gene>
    <name evidence="9" type="ORF">Tdes44962_MAKER09502</name>
</gene>
<dbReference type="GO" id="GO:0034399">
    <property type="term" value="C:nuclear periphery"/>
    <property type="evidence" value="ECO:0007669"/>
    <property type="project" value="TreeGrafter"/>
</dbReference>